<evidence type="ECO:0000313" key="1">
    <source>
        <dbReference type="EMBL" id="KAJ6639129.1"/>
    </source>
</evidence>
<dbReference type="SUPFAM" id="SSF55729">
    <property type="entry name" value="Acyl-CoA N-acyltransferases (Nat)"/>
    <property type="match status" value="1"/>
</dbReference>
<comment type="caution">
    <text evidence="1">The sequence shown here is derived from an EMBL/GenBank/DDBJ whole genome shotgun (WGS) entry which is preliminary data.</text>
</comment>
<name>A0A9Q0MXS5_9DIPT</name>
<dbReference type="InterPro" id="IPR016181">
    <property type="entry name" value="Acyl_CoA_acyltransferase"/>
</dbReference>
<gene>
    <name evidence="1" type="primary">speck_1</name>
    <name evidence="1" type="ORF">Bhyg_11869</name>
</gene>
<dbReference type="PANTHER" id="PTHR20905">
    <property type="entry name" value="N-ACETYLTRANSFERASE-RELATED"/>
    <property type="match status" value="1"/>
</dbReference>
<evidence type="ECO:0000313" key="2">
    <source>
        <dbReference type="Proteomes" id="UP001151699"/>
    </source>
</evidence>
<sequence length="248" mass="28845">MAGKWLTLRWTRPKTVDYPKVWRTFTGRDLDSDKLIEYRIEDLTESRFDDAIRHLEAFYLRDEPVSQVLGGRNDAQYVADYRMICRSILQQKTSLVCFRACSDSIVGVQTNYIRTIADDFGKQAYERSQSPKTRKMYDVDSVLTKQFNAFDTYGVSEYFYLHNQSVDERFRGLNIGFHFFEAGKNFCRESNIKLMHGIFTSNFSSQAGVAFGFKQDLAISFDELIKYHPELDMQGIKSERLSLKSAKV</sequence>
<keyword evidence="2" id="KW-1185">Reference proteome</keyword>
<dbReference type="Proteomes" id="UP001151699">
    <property type="component" value="Chromosome X"/>
</dbReference>
<proteinExistence type="predicted"/>
<dbReference type="PANTHER" id="PTHR20905:SF32">
    <property type="entry name" value="ARYLALKYLAMINE N-ACETYLTRANSFERASE-LIKE 7, ISOFORM A"/>
    <property type="match status" value="1"/>
</dbReference>
<reference evidence="1" key="1">
    <citation type="submission" date="2022-07" db="EMBL/GenBank/DDBJ databases">
        <authorList>
            <person name="Trinca V."/>
            <person name="Uliana J.V.C."/>
            <person name="Torres T.T."/>
            <person name="Ward R.J."/>
            <person name="Monesi N."/>
        </authorList>
    </citation>
    <scope>NUCLEOTIDE SEQUENCE</scope>
    <source>
        <strain evidence="1">HSMRA1968</strain>
        <tissue evidence="1">Whole embryos</tissue>
    </source>
</reference>
<dbReference type="GO" id="GO:0008080">
    <property type="term" value="F:N-acetyltransferase activity"/>
    <property type="evidence" value="ECO:0007669"/>
    <property type="project" value="TreeGrafter"/>
</dbReference>
<dbReference type="Gene3D" id="3.40.630.30">
    <property type="match status" value="1"/>
</dbReference>
<protein>
    <submittedName>
        <fullName evidence="1">Arylalkylamine N-acetyltransferase 1</fullName>
    </submittedName>
</protein>
<dbReference type="AlphaFoldDB" id="A0A9Q0MXS5"/>
<dbReference type="EMBL" id="WJQU01000003">
    <property type="protein sequence ID" value="KAJ6639129.1"/>
    <property type="molecule type" value="Genomic_DNA"/>
</dbReference>
<accession>A0A9Q0MXS5</accession>
<dbReference type="OrthoDB" id="7782438at2759"/>
<organism evidence="1 2">
    <name type="scientific">Pseudolycoriella hygida</name>
    <dbReference type="NCBI Taxonomy" id="35572"/>
    <lineage>
        <taxon>Eukaryota</taxon>
        <taxon>Metazoa</taxon>
        <taxon>Ecdysozoa</taxon>
        <taxon>Arthropoda</taxon>
        <taxon>Hexapoda</taxon>
        <taxon>Insecta</taxon>
        <taxon>Pterygota</taxon>
        <taxon>Neoptera</taxon>
        <taxon>Endopterygota</taxon>
        <taxon>Diptera</taxon>
        <taxon>Nematocera</taxon>
        <taxon>Sciaroidea</taxon>
        <taxon>Sciaridae</taxon>
        <taxon>Pseudolycoriella</taxon>
    </lineage>
</organism>